<evidence type="ECO:0008006" key="3">
    <source>
        <dbReference type="Google" id="ProtNLM"/>
    </source>
</evidence>
<dbReference type="InterPro" id="IPR016181">
    <property type="entry name" value="Acyl_CoA_acyltransferase"/>
</dbReference>
<dbReference type="EMBL" id="CZBE01000001">
    <property type="protein sequence ID" value="CUP20395.1"/>
    <property type="molecule type" value="Genomic_DNA"/>
</dbReference>
<gene>
    <name evidence="1" type="ORF">ERS852551_00076</name>
</gene>
<evidence type="ECO:0000313" key="1">
    <source>
        <dbReference type="EMBL" id="CUP20395.1"/>
    </source>
</evidence>
<dbReference type="CDD" id="cd04301">
    <property type="entry name" value="NAT_SF"/>
    <property type="match status" value="1"/>
</dbReference>
<dbReference type="SUPFAM" id="SSF55729">
    <property type="entry name" value="Acyl-CoA N-acyltransferases (Nat)"/>
    <property type="match status" value="1"/>
</dbReference>
<dbReference type="Proteomes" id="UP000095765">
    <property type="component" value="Unassembled WGS sequence"/>
</dbReference>
<accession>A0A174LEU2</accession>
<dbReference type="RefSeq" id="WP_055243656.1">
    <property type="nucleotide sequence ID" value="NZ_CABIWA010000002.1"/>
</dbReference>
<reference evidence="1 2" key="1">
    <citation type="submission" date="2015-09" db="EMBL/GenBank/DDBJ databases">
        <authorList>
            <consortium name="Pathogen Informatics"/>
        </authorList>
    </citation>
    <scope>NUCLEOTIDE SEQUENCE [LARGE SCALE GENOMIC DNA]</scope>
    <source>
        <strain evidence="1 2">2789STDY5834939</strain>
    </source>
</reference>
<proteinExistence type="predicted"/>
<dbReference type="AlphaFoldDB" id="A0A174LEU2"/>
<name>A0A174LEU2_9FIRM</name>
<evidence type="ECO:0000313" key="2">
    <source>
        <dbReference type="Proteomes" id="UP000095765"/>
    </source>
</evidence>
<protein>
    <recommendedName>
        <fullName evidence="3">N-acetyltransferase domain-containing protein</fullName>
    </recommendedName>
</protein>
<organism evidence="1 2">
    <name type="scientific">Anaerotruncus colihominis</name>
    <dbReference type="NCBI Taxonomy" id="169435"/>
    <lineage>
        <taxon>Bacteria</taxon>
        <taxon>Bacillati</taxon>
        <taxon>Bacillota</taxon>
        <taxon>Clostridia</taxon>
        <taxon>Eubacteriales</taxon>
        <taxon>Oscillospiraceae</taxon>
        <taxon>Anaerotruncus</taxon>
    </lineage>
</organism>
<sequence>MYLLRLSQPQLSAFLPYIPSYLHPSLLSKGCEAVGCVSQSGLLCAAAVVETPFTGENEWRLSWFFVDEKMREQGVGSLLLAGAQKLAAEGGASTLRIRFTLPFAQSDAFENFLHRHGFYTTGTTAVTYRSTVGEVRRSAYLSRLERMAASRLQVLALTALTDAQADLIDESMNTLDSPMSSLLLDDATLLNASVAAFCGETLVGCLLMREEGGELELSDCITVKRDLGVLAAMASRALALALPGRPAEQPMRITAINSTAEGMIRHFISGISTEMEREKTMLCHFSKTAEIPFREANRNV</sequence>
<dbReference type="OrthoDB" id="5319888at2"/>
<dbReference type="Gene3D" id="3.40.630.30">
    <property type="match status" value="1"/>
</dbReference>